<feature type="compositionally biased region" description="Basic and acidic residues" evidence="1">
    <location>
        <begin position="77"/>
        <end position="87"/>
    </location>
</feature>
<dbReference type="Proteomes" id="UP000265520">
    <property type="component" value="Unassembled WGS sequence"/>
</dbReference>
<dbReference type="AlphaFoldDB" id="A0A392N9T3"/>
<sequence length="266" mass="29785">MYKCLFDVIGLRFPLSSFEVGVVNHLRICPSQLHPLSWELVGLLPGVNGLDRNHPYPSFLASLVSSVLVQMPGRTRASPEEDPKEGGETAEGARLSTSGCRDDGSSPRGDPRSGDAFPRVPRFRRSWPHRHFKRKPRAYFFNLDELSPSEVVLYQQLTAYFAKLKGDFINTKNVLTQENRLQRSVLFAEMTDDLDYLHQMAGRFPVVNDSVGANVGTATDIEDALHQLTDLGDDQGNVELSLDLEGCRKKRHERDVDEGDPSSKKC</sequence>
<dbReference type="EMBL" id="LXQA010032747">
    <property type="protein sequence ID" value="MCH96597.1"/>
    <property type="molecule type" value="Genomic_DNA"/>
</dbReference>
<evidence type="ECO:0000313" key="3">
    <source>
        <dbReference type="Proteomes" id="UP000265520"/>
    </source>
</evidence>
<evidence type="ECO:0000313" key="2">
    <source>
        <dbReference type="EMBL" id="MCH96597.1"/>
    </source>
</evidence>
<keyword evidence="3" id="KW-1185">Reference proteome</keyword>
<comment type="caution">
    <text evidence="2">The sequence shown here is derived from an EMBL/GenBank/DDBJ whole genome shotgun (WGS) entry which is preliminary data.</text>
</comment>
<feature type="compositionally biased region" description="Basic and acidic residues" evidence="1">
    <location>
        <begin position="100"/>
        <end position="113"/>
    </location>
</feature>
<feature type="region of interest" description="Disordered" evidence="1">
    <location>
        <begin position="73"/>
        <end position="120"/>
    </location>
</feature>
<evidence type="ECO:0000256" key="1">
    <source>
        <dbReference type="SAM" id="MobiDB-lite"/>
    </source>
</evidence>
<name>A0A392N9T3_9FABA</name>
<reference evidence="2 3" key="1">
    <citation type="journal article" date="2018" name="Front. Plant Sci.">
        <title>Red Clover (Trifolium pratense) and Zigzag Clover (T. medium) - A Picture of Genomic Similarities and Differences.</title>
        <authorList>
            <person name="Dluhosova J."/>
            <person name="Istvanek J."/>
            <person name="Nedelnik J."/>
            <person name="Repkova J."/>
        </authorList>
    </citation>
    <scope>NUCLEOTIDE SEQUENCE [LARGE SCALE GENOMIC DNA]</scope>
    <source>
        <strain evidence="3">cv. 10/8</strain>
        <tissue evidence="2">Leaf</tissue>
    </source>
</reference>
<accession>A0A392N9T3</accession>
<organism evidence="2 3">
    <name type="scientific">Trifolium medium</name>
    <dbReference type="NCBI Taxonomy" id="97028"/>
    <lineage>
        <taxon>Eukaryota</taxon>
        <taxon>Viridiplantae</taxon>
        <taxon>Streptophyta</taxon>
        <taxon>Embryophyta</taxon>
        <taxon>Tracheophyta</taxon>
        <taxon>Spermatophyta</taxon>
        <taxon>Magnoliopsida</taxon>
        <taxon>eudicotyledons</taxon>
        <taxon>Gunneridae</taxon>
        <taxon>Pentapetalae</taxon>
        <taxon>rosids</taxon>
        <taxon>fabids</taxon>
        <taxon>Fabales</taxon>
        <taxon>Fabaceae</taxon>
        <taxon>Papilionoideae</taxon>
        <taxon>50 kb inversion clade</taxon>
        <taxon>NPAAA clade</taxon>
        <taxon>Hologalegina</taxon>
        <taxon>IRL clade</taxon>
        <taxon>Trifolieae</taxon>
        <taxon>Trifolium</taxon>
    </lineage>
</organism>
<proteinExistence type="predicted"/>
<feature type="non-terminal residue" evidence="2">
    <location>
        <position position="266"/>
    </location>
</feature>
<protein>
    <submittedName>
        <fullName evidence="2">Uncharacterized protein</fullName>
    </submittedName>
</protein>